<accession>A0ABR0NYY3</accession>
<comment type="caution">
    <text evidence="1">The sequence shown here is derived from an EMBL/GenBank/DDBJ whole genome shotgun (WGS) entry which is preliminary data.</text>
</comment>
<organism evidence="1 2">
    <name type="scientific">Gossypium arboreum</name>
    <name type="common">Tree cotton</name>
    <name type="synonym">Gossypium nanking</name>
    <dbReference type="NCBI Taxonomy" id="29729"/>
    <lineage>
        <taxon>Eukaryota</taxon>
        <taxon>Viridiplantae</taxon>
        <taxon>Streptophyta</taxon>
        <taxon>Embryophyta</taxon>
        <taxon>Tracheophyta</taxon>
        <taxon>Spermatophyta</taxon>
        <taxon>Magnoliopsida</taxon>
        <taxon>eudicotyledons</taxon>
        <taxon>Gunneridae</taxon>
        <taxon>Pentapetalae</taxon>
        <taxon>rosids</taxon>
        <taxon>malvids</taxon>
        <taxon>Malvales</taxon>
        <taxon>Malvaceae</taxon>
        <taxon>Malvoideae</taxon>
        <taxon>Gossypium</taxon>
    </lineage>
</organism>
<evidence type="ECO:0000313" key="2">
    <source>
        <dbReference type="Proteomes" id="UP001358586"/>
    </source>
</evidence>
<protein>
    <submittedName>
        <fullName evidence="1">Uncharacterized protein</fullName>
    </submittedName>
</protein>
<gene>
    <name evidence="1" type="ORF">PVK06_026890</name>
</gene>
<evidence type="ECO:0000313" key="1">
    <source>
        <dbReference type="EMBL" id="KAK5811547.1"/>
    </source>
</evidence>
<name>A0ABR0NYY3_GOSAR</name>
<reference evidence="1 2" key="1">
    <citation type="submission" date="2023-03" db="EMBL/GenBank/DDBJ databases">
        <title>WGS of Gossypium arboreum.</title>
        <authorList>
            <person name="Yu D."/>
        </authorList>
    </citation>
    <scope>NUCLEOTIDE SEQUENCE [LARGE SCALE GENOMIC DNA]</scope>
    <source>
        <tissue evidence="1">Leaf</tissue>
    </source>
</reference>
<proteinExistence type="predicted"/>
<dbReference type="EMBL" id="JARKNE010000008">
    <property type="protein sequence ID" value="KAK5811547.1"/>
    <property type="molecule type" value="Genomic_DNA"/>
</dbReference>
<dbReference type="Proteomes" id="UP001358586">
    <property type="component" value="Chromosome 8"/>
</dbReference>
<keyword evidence="2" id="KW-1185">Reference proteome</keyword>
<sequence length="173" mass="20900">MLDFHSSKGRPFRFLERWVEHLVFSDFIKENWRVSASTSIVHSEFADQVKRWNKDVYGHIATRKKLLTKKLQSIEIERDIRNSTYLNQVEMEVKGDLENVLHHEEILWRQKARCDWSVLRDRNTNFFHTRTLRRRKQNQITILKTGLGEWIMDEEQLKIEAVNFYTTLHGSRK</sequence>